<dbReference type="Proteomes" id="UP000030748">
    <property type="component" value="Unassembled WGS sequence"/>
</dbReference>
<evidence type="ECO:0000256" key="6">
    <source>
        <dbReference type="PIRSR" id="PIRSR602403-1"/>
    </source>
</evidence>
<evidence type="ECO:0000313" key="9">
    <source>
        <dbReference type="Proteomes" id="UP000030748"/>
    </source>
</evidence>
<dbReference type="PRINTS" id="PR00385">
    <property type="entry name" value="P450"/>
</dbReference>
<feature type="binding site" description="axial binding residue" evidence="6">
    <location>
        <position position="275"/>
    </location>
    <ligand>
        <name>heme</name>
        <dbReference type="ChEBI" id="CHEBI:30413"/>
    </ligand>
    <ligandPart>
        <name>Fe</name>
        <dbReference type="ChEBI" id="CHEBI:18248"/>
    </ligandPart>
</feature>
<evidence type="ECO:0000256" key="2">
    <source>
        <dbReference type="ARBA" id="ARBA00022692"/>
    </source>
</evidence>
<keyword evidence="9" id="KW-1185">Reference proteome</keyword>
<protein>
    <recommendedName>
        <fullName evidence="10">Cytochrome P450</fullName>
    </recommendedName>
</protein>
<keyword evidence="4" id="KW-1133">Transmembrane helix</keyword>
<dbReference type="InterPro" id="IPR002403">
    <property type="entry name" value="Cyt_P450_E_grp-IV"/>
</dbReference>
<evidence type="ECO:0000256" key="5">
    <source>
        <dbReference type="ARBA" id="ARBA00023004"/>
    </source>
</evidence>
<keyword evidence="7" id="KW-0503">Monooxygenase</keyword>
<organism evidence="8 9">
    <name type="scientific">Erythranthe guttata</name>
    <name type="common">Yellow monkey flower</name>
    <name type="synonym">Mimulus guttatus</name>
    <dbReference type="NCBI Taxonomy" id="4155"/>
    <lineage>
        <taxon>Eukaryota</taxon>
        <taxon>Viridiplantae</taxon>
        <taxon>Streptophyta</taxon>
        <taxon>Embryophyta</taxon>
        <taxon>Tracheophyta</taxon>
        <taxon>Spermatophyta</taxon>
        <taxon>Magnoliopsida</taxon>
        <taxon>eudicotyledons</taxon>
        <taxon>Gunneridae</taxon>
        <taxon>Pentapetalae</taxon>
        <taxon>asterids</taxon>
        <taxon>lamiids</taxon>
        <taxon>Lamiales</taxon>
        <taxon>Phrymaceae</taxon>
        <taxon>Erythranthe</taxon>
    </lineage>
</organism>
<evidence type="ECO:0000256" key="7">
    <source>
        <dbReference type="RuleBase" id="RU000461"/>
    </source>
</evidence>
<gene>
    <name evidence="8" type="ORF">MIMGU_mgv1a020504mg</name>
</gene>
<dbReference type="GO" id="GO:0005506">
    <property type="term" value="F:iron ion binding"/>
    <property type="evidence" value="ECO:0007669"/>
    <property type="project" value="InterPro"/>
</dbReference>
<dbReference type="InterPro" id="IPR036396">
    <property type="entry name" value="Cyt_P450_sf"/>
</dbReference>
<dbReference type="Gene3D" id="1.10.630.10">
    <property type="entry name" value="Cytochrome P450"/>
    <property type="match status" value="1"/>
</dbReference>
<evidence type="ECO:0000313" key="8">
    <source>
        <dbReference type="EMBL" id="EYU33899.1"/>
    </source>
</evidence>
<name>A0A022R1R9_ERYGU</name>
<dbReference type="Pfam" id="PF00067">
    <property type="entry name" value="p450"/>
    <property type="match status" value="2"/>
</dbReference>
<dbReference type="PRINTS" id="PR00465">
    <property type="entry name" value="EP450IV"/>
</dbReference>
<dbReference type="STRING" id="4155.A0A022R1R9"/>
<keyword evidence="7" id="KW-0560">Oxidoreductase</keyword>
<comment type="similarity">
    <text evidence="7">Belongs to the cytochrome P450 family.</text>
</comment>
<dbReference type="EMBL" id="KI630752">
    <property type="protein sequence ID" value="EYU33899.1"/>
    <property type="molecule type" value="Genomic_DNA"/>
</dbReference>
<comment type="subcellular location">
    <subcellularLocation>
        <location evidence="1">Membrane</location>
        <topology evidence="1">Single-pass membrane protein</topology>
    </subcellularLocation>
</comment>
<sequence length="332" mass="38533">MELSRREHLPALQVFFLPESDRELRGREEEPHGPNHTLIFGIERGSRRRRLVRLFQQVMNGMSALPINLPFTLFNKGVRARSEVRDIVMELIREKRQEMEKRKTLDNNHHQYQDLITKFVSMKNEEDSTSSSPMLSDDEIVDNCIVAMVAGHDTSSVLLTFLEQEEIAKGKSGTHDEPLTWDDLSKMKYTWKVATEALRMYPPVFCAFKKVLQDFELGGYIIPKGWQIVWASFMTHMDESIYPDPTTFNPTRFDNKQGATPPFSYIAFGGGPRLCPGYELARIETLTMVHYMVTRFQWKLSLKENLFGRFPMPIFHHGLPIQVKIKKPLHES</sequence>
<dbReference type="PROSITE" id="PS00086">
    <property type="entry name" value="CYTOCHROME_P450"/>
    <property type="match status" value="1"/>
</dbReference>
<dbReference type="InterPro" id="IPR001128">
    <property type="entry name" value="Cyt_P450"/>
</dbReference>
<dbReference type="SUPFAM" id="SSF48264">
    <property type="entry name" value="Cytochrome P450"/>
    <property type="match status" value="1"/>
</dbReference>
<dbReference type="GO" id="GO:0004497">
    <property type="term" value="F:monooxygenase activity"/>
    <property type="evidence" value="ECO:0000318"/>
    <property type="project" value="GO_Central"/>
</dbReference>
<keyword evidence="3 6" id="KW-0479">Metal-binding</keyword>
<proteinExistence type="inferred from homology"/>
<keyword evidence="2" id="KW-0812">Transmembrane</keyword>
<keyword evidence="6 7" id="KW-0349">Heme</keyword>
<evidence type="ECO:0000256" key="4">
    <source>
        <dbReference type="ARBA" id="ARBA00022989"/>
    </source>
</evidence>
<reference evidence="8 9" key="1">
    <citation type="journal article" date="2013" name="Proc. Natl. Acad. Sci. U.S.A.">
        <title>Fine-scale variation in meiotic recombination in Mimulus inferred from population shotgun sequencing.</title>
        <authorList>
            <person name="Hellsten U."/>
            <person name="Wright K.M."/>
            <person name="Jenkins J."/>
            <person name="Shu S."/>
            <person name="Yuan Y."/>
            <person name="Wessler S.R."/>
            <person name="Schmutz J."/>
            <person name="Willis J.H."/>
            <person name="Rokhsar D.S."/>
        </authorList>
    </citation>
    <scope>NUCLEOTIDE SEQUENCE [LARGE SCALE GENOMIC DNA]</scope>
    <source>
        <strain evidence="9">cv. DUN x IM62</strain>
    </source>
</reference>
<evidence type="ECO:0008006" key="10">
    <source>
        <dbReference type="Google" id="ProtNLM"/>
    </source>
</evidence>
<dbReference type="GO" id="GO:0016020">
    <property type="term" value="C:membrane"/>
    <property type="evidence" value="ECO:0007669"/>
    <property type="project" value="UniProtKB-SubCell"/>
</dbReference>
<dbReference type="PANTHER" id="PTHR24286">
    <property type="entry name" value="CYTOCHROME P450 26"/>
    <property type="match status" value="1"/>
</dbReference>
<keyword evidence="4" id="KW-0472">Membrane</keyword>
<evidence type="ECO:0000256" key="1">
    <source>
        <dbReference type="ARBA" id="ARBA00004167"/>
    </source>
</evidence>
<keyword evidence="5 6" id="KW-0408">Iron</keyword>
<evidence type="ECO:0000256" key="3">
    <source>
        <dbReference type="ARBA" id="ARBA00022723"/>
    </source>
</evidence>
<dbReference type="PANTHER" id="PTHR24286:SF217">
    <property type="entry name" value="OS07G0520300 PROTEIN"/>
    <property type="match status" value="1"/>
</dbReference>
<dbReference type="GO" id="GO:0016705">
    <property type="term" value="F:oxidoreductase activity, acting on paired donors, with incorporation or reduction of molecular oxygen"/>
    <property type="evidence" value="ECO:0007669"/>
    <property type="project" value="InterPro"/>
</dbReference>
<comment type="cofactor">
    <cofactor evidence="6">
        <name>heme</name>
        <dbReference type="ChEBI" id="CHEBI:30413"/>
    </cofactor>
</comment>
<accession>A0A022R1R9</accession>
<dbReference type="GO" id="GO:0020037">
    <property type="term" value="F:heme binding"/>
    <property type="evidence" value="ECO:0007669"/>
    <property type="project" value="InterPro"/>
</dbReference>
<dbReference type="eggNOG" id="KOG0157">
    <property type="taxonomic scope" value="Eukaryota"/>
</dbReference>
<dbReference type="AlphaFoldDB" id="A0A022R1R9"/>
<dbReference type="InterPro" id="IPR017972">
    <property type="entry name" value="Cyt_P450_CS"/>
</dbReference>